<comment type="caution">
    <text evidence="2">The sequence shown here is derived from an EMBL/GenBank/DDBJ whole genome shotgun (WGS) entry which is preliminary data.</text>
</comment>
<feature type="transmembrane region" description="Helical" evidence="1">
    <location>
        <begin position="87"/>
        <end position="110"/>
    </location>
</feature>
<evidence type="ECO:0008006" key="4">
    <source>
        <dbReference type="Google" id="ProtNLM"/>
    </source>
</evidence>
<organism evidence="2 3">
    <name type="scientific">Entamoeba nuttalli</name>
    <dbReference type="NCBI Taxonomy" id="412467"/>
    <lineage>
        <taxon>Eukaryota</taxon>
        <taxon>Amoebozoa</taxon>
        <taxon>Evosea</taxon>
        <taxon>Archamoebae</taxon>
        <taxon>Mastigamoebida</taxon>
        <taxon>Entamoebidae</taxon>
        <taxon>Entamoeba</taxon>
    </lineage>
</organism>
<evidence type="ECO:0000256" key="1">
    <source>
        <dbReference type="SAM" id="Phobius"/>
    </source>
</evidence>
<accession>A0ABQ0DBH2</accession>
<name>A0ABQ0DBH2_9EUKA</name>
<dbReference type="EMBL" id="BAAFRS010000049">
    <property type="protein sequence ID" value="GAB1220204.1"/>
    <property type="molecule type" value="Genomic_DNA"/>
</dbReference>
<sequence length="259" mass="29411">MKVQIAGLIYQFSIKKIHDIITLCIGITFFLFSLHVTIFHVQYNSLPHVQSLTTIVTCSFLQAIIIILSSLIQILHSTHNIPTSMPFHYFMLFVRLLISLTNSIILIVSLHQFNKINDSSHHLSLIESQYSCCGWFSINTMTCKSLAAIRADRTCSSTIGVSFHNVLSIALVLNIVDIIVSLSHLFISYISHRINTQQDEETENPDDIISNYLTTNQTDINEETILLNNFSDEQHHVNRPLSIYNTTESDNDNDNSNLI</sequence>
<keyword evidence="1" id="KW-0472">Membrane</keyword>
<proteinExistence type="predicted"/>
<keyword evidence="1" id="KW-0812">Transmembrane</keyword>
<gene>
    <name evidence="2" type="ORF">ENUP19_0049G0012</name>
</gene>
<protein>
    <recommendedName>
        <fullName evidence="4">Transmembrane protein</fullName>
    </recommendedName>
</protein>
<feature type="transmembrane region" description="Helical" evidence="1">
    <location>
        <begin position="20"/>
        <end position="40"/>
    </location>
</feature>
<evidence type="ECO:0000313" key="2">
    <source>
        <dbReference type="EMBL" id="GAB1220204.1"/>
    </source>
</evidence>
<keyword evidence="1" id="KW-1133">Transmembrane helix</keyword>
<feature type="transmembrane region" description="Helical" evidence="1">
    <location>
        <begin position="166"/>
        <end position="187"/>
    </location>
</feature>
<evidence type="ECO:0000313" key="3">
    <source>
        <dbReference type="Proteomes" id="UP001628156"/>
    </source>
</evidence>
<dbReference type="Proteomes" id="UP001628156">
    <property type="component" value="Unassembled WGS sequence"/>
</dbReference>
<keyword evidence="3" id="KW-1185">Reference proteome</keyword>
<reference evidence="2 3" key="1">
    <citation type="journal article" date="2019" name="PLoS Negl. Trop. Dis.">
        <title>Whole genome sequencing of Entamoeba nuttalli reveals mammalian host-related molecular signatures and a novel octapeptide-repeat surface protein.</title>
        <authorList>
            <person name="Tanaka M."/>
            <person name="Makiuchi T."/>
            <person name="Komiyama T."/>
            <person name="Shiina T."/>
            <person name="Osaki K."/>
            <person name="Tachibana H."/>
        </authorList>
    </citation>
    <scope>NUCLEOTIDE SEQUENCE [LARGE SCALE GENOMIC DNA]</scope>
    <source>
        <strain evidence="2 3">P19-061405</strain>
    </source>
</reference>
<feature type="transmembrane region" description="Helical" evidence="1">
    <location>
        <begin position="52"/>
        <end position="75"/>
    </location>
</feature>